<dbReference type="AlphaFoldDB" id="A0A383D898"/>
<proteinExistence type="predicted"/>
<reference evidence="1" key="1">
    <citation type="submission" date="2018-05" db="EMBL/GenBank/DDBJ databases">
        <authorList>
            <person name="Lanie J.A."/>
            <person name="Ng W.-L."/>
            <person name="Kazmierczak K.M."/>
            <person name="Andrzejewski T.M."/>
            <person name="Davidsen T.M."/>
            <person name="Wayne K.J."/>
            <person name="Tettelin H."/>
            <person name="Glass J.I."/>
            <person name="Rusch D."/>
            <person name="Podicherti R."/>
            <person name="Tsui H.-C.T."/>
            <person name="Winkler M.E."/>
        </authorList>
    </citation>
    <scope>NUCLEOTIDE SEQUENCE</scope>
</reference>
<name>A0A383D898_9ZZZZ</name>
<feature type="non-terminal residue" evidence="1">
    <location>
        <position position="1"/>
    </location>
</feature>
<evidence type="ECO:0000313" key="1">
    <source>
        <dbReference type="EMBL" id="SVE40756.1"/>
    </source>
</evidence>
<dbReference type="EMBL" id="UINC01215183">
    <property type="protein sequence ID" value="SVE40756.1"/>
    <property type="molecule type" value="Genomic_DNA"/>
</dbReference>
<organism evidence="1">
    <name type="scientific">marine metagenome</name>
    <dbReference type="NCBI Taxonomy" id="408172"/>
    <lineage>
        <taxon>unclassified sequences</taxon>
        <taxon>metagenomes</taxon>
        <taxon>ecological metagenomes</taxon>
    </lineage>
</organism>
<evidence type="ECO:0008006" key="2">
    <source>
        <dbReference type="Google" id="ProtNLM"/>
    </source>
</evidence>
<sequence length="235" mass="25895">EAVMLRRLVARHAGPFPVTALINIWRELLSGQIMVQSQLSIAVSHRPIDATQRHQARNHFGGVAKVLSFPSPGQVLKAVTNDEVAVGILPLPSPKDQDSWWTALPNNDSVPPRIVARLPFLLQESRTDEYPEVLVIAKVAPEPSGEDVSLLVIELRKDIDGSQLNELLHTVDLTADRLTTCRDSARTRNILHLLAIEGFVHQGDTRLEQLIQSTDGLVINITVAGAYAKQLHITD</sequence>
<protein>
    <recommendedName>
        <fullName evidence="2">Chorismate mutase domain-containing protein</fullName>
    </recommendedName>
</protein>
<accession>A0A383D898</accession>
<gene>
    <name evidence="1" type="ORF">METZ01_LOCUS493610</name>
</gene>